<dbReference type="WBParaSite" id="jg16172">
    <property type="protein sequence ID" value="jg16172"/>
    <property type="gene ID" value="jg16172"/>
</dbReference>
<reference evidence="2" key="1">
    <citation type="submission" date="2022-11" db="UniProtKB">
        <authorList>
            <consortium name="WormBaseParasite"/>
        </authorList>
    </citation>
    <scope>IDENTIFICATION</scope>
</reference>
<organism evidence="1 2">
    <name type="scientific">Ditylenchus dipsaci</name>
    <dbReference type="NCBI Taxonomy" id="166011"/>
    <lineage>
        <taxon>Eukaryota</taxon>
        <taxon>Metazoa</taxon>
        <taxon>Ecdysozoa</taxon>
        <taxon>Nematoda</taxon>
        <taxon>Chromadorea</taxon>
        <taxon>Rhabditida</taxon>
        <taxon>Tylenchina</taxon>
        <taxon>Tylenchomorpha</taxon>
        <taxon>Sphaerularioidea</taxon>
        <taxon>Anguinidae</taxon>
        <taxon>Anguininae</taxon>
        <taxon>Ditylenchus</taxon>
    </lineage>
</organism>
<dbReference type="AlphaFoldDB" id="A0A915D5D7"/>
<sequence length="144" mass="16494">MSQKESVSSEEKCFVIVKPDAIDRRLQYLILSRIANISGLKNLGIVFHVASVANVDVYLVNQRQLSAEDRLRLRTWLTTESSILTLWEGKDACKLVGNMKREIRRQYSQTNADGSLVDPMKNLKKSDKENLDDLNQVKYRICCC</sequence>
<dbReference type="InterPro" id="IPR036850">
    <property type="entry name" value="NDK-like_dom_sf"/>
</dbReference>
<keyword evidence="1" id="KW-1185">Reference proteome</keyword>
<evidence type="ECO:0000313" key="2">
    <source>
        <dbReference type="WBParaSite" id="jg16172"/>
    </source>
</evidence>
<accession>A0A915D5D7</accession>
<dbReference type="Proteomes" id="UP000887574">
    <property type="component" value="Unplaced"/>
</dbReference>
<dbReference type="Gene3D" id="3.30.70.141">
    <property type="entry name" value="Nucleoside diphosphate kinase-like domain"/>
    <property type="match status" value="1"/>
</dbReference>
<dbReference type="SUPFAM" id="SSF54919">
    <property type="entry name" value="Nucleoside diphosphate kinase, NDK"/>
    <property type="match status" value="1"/>
</dbReference>
<evidence type="ECO:0000313" key="1">
    <source>
        <dbReference type="Proteomes" id="UP000887574"/>
    </source>
</evidence>
<name>A0A915D5D7_9BILA</name>
<protein>
    <submittedName>
        <fullName evidence="2">Nucleoside diphosphate kinase</fullName>
    </submittedName>
</protein>
<proteinExistence type="predicted"/>